<name>A0A9W9MJK7_9EURO</name>
<comment type="caution">
    <text evidence="1">The sequence shown here is derived from an EMBL/GenBank/DDBJ whole genome shotgun (WGS) entry which is preliminary data.</text>
</comment>
<accession>A0A9W9MJK7</accession>
<dbReference type="OrthoDB" id="10057598at2759"/>
<dbReference type="AlphaFoldDB" id="A0A9W9MJK7"/>
<organism evidence="1 2">
    <name type="scientific">Penicillium cf. viridicatum</name>
    <dbReference type="NCBI Taxonomy" id="2972119"/>
    <lineage>
        <taxon>Eukaryota</taxon>
        <taxon>Fungi</taxon>
        <taxon>Dikarya</taxon>
        <taxon>Ascomycota</taxon>
        <taxon>Pezizomycotina</taxon>
        <taxon>Eurotiomycetes</taxon>
        <taxon>Eurotiomycetidae</taxon>
        <taxon>Eurotiales</taxon>
        <taxon>Aspergillaceae</taxon>
        <taxon>Penicillium</taxon>
    </lineage>
</organism>
<evidence type="ECO:0000313" key="1">
    <source>
        <dbReference type="EMBL" id="KAJ5202479.1"/>
    </source>
</evidence>
<dbReference type="EMBL" id="JAPQKQ010000003">
    <property type="protein sequence ID" value="KAJ5202479.1"/>
    <property type="molecule type" value="Genomic_DNA"/>
</dbReference>
<reference evidence="1" key="1">
    <citation type="submission" date="2022-11" db="EMBL/GenBank/DDBJ databases">
        <authorList>
            <person name="Petersen C."/>
        </authorList>
    </citation>
    <scope>NUCLEOTIDE SEQUENCE</scope>
    <source>
        <strain evidence="1">IBT 20477</strain>
    </source>
</reference>
<keyword evidence="2" id="KW-1185">Reference proteome</keyword>
<evidence type="ECO:0000313" key="2">
    <source>
        <dbReference type="Proteomes" id="UP001150942"/>
    </source>
</evidence>
<sequence>MGSPGLGQREQARTRIILGGGMFGAFTNEEVDTLVTWIDALGPENSTWLYYRFTLRIPVASRDIVSSPQDPACHHPVLAARGVDKATTSGFVAEFPDFCFDAGFPTEEQPLNAPCQSQLPDVVALWFAHIGLLENMINVPSRTATSLYSNILLVVRAQAGFAVETHIPAGMAEMTSRSSRSLVDIGLEIVSSAQWTDGVKLSCPKYVFLLTGNQGQSEESAKLAYKMLQWANRPDENLGLLLGLALAFLGLKEAVAMSHELLDEEGQAILKIIVERERKGLFKCMQDIKGMDGGHYRDLERGYCLGRAGLEKRLGKAARDKTNNFGSSIAE</sequence>
<reference evidence="1" key="2">
    <citation type="journal article" date="2023" name="IMA Fungus">
        <title>Comparative genomic study of the Penicillium genus elucidates a diverse pangenome and 15 lateral gene transfer events.</title>
        <authorList>
            <person name="Petersen C."/>
            <person name="Sorensen T."/>
            <person name="Nielsen M.R."/>
            <person name="Sondergaard T.E."/>
            <person name="Sorensen J.L."/>
            <person name="Fitzpatrick D.A."/>
            <person name="Frisvad J.C."/>
            <person name="Nielsen K.L."/>
        </authorList>
    </citation>
    <scope>NUCLEOTIDE SEQUENCE</scope>
    <source>
        <strain evidence="1">IBT 20477</strain>
    </source>
</reference>
<proteinExistence type="predicted"/>
<dbReference type="Proteomes" id="UP001150942">
    <property type="component" value="Unassembled WGS sequence"/>
</dbReference>
<gene>
    <name evidence="1" type="ORF">N7449_004558</name>
</gene>
<protein>
    <submittedName>
        <fullName evidence="1">Uncharacterized protein</fullName>
    </submittedName>
</protein>